<organism evidence="1">
    <name type="scientific">viral metagenome</name>
    <dbReference type="NCBI Taxonomy" id="1070528"/>
    <lineage>
        <taxon>unclassified sequences</taxon>
        <taxon>metagenomes</taxon>
        <taxon>organismal metagenomes</taxon>
    </lineage>
</organism>
<dbReference type="EMBL" id="MT141533">
    <property type="protein sequence ID" value="QJA65178.1"/>
    <property type="molecule type" value="Genomic_DNA"/>
</dbReference>
<evidence type="ECO:0000313" key="2">
    <source>
        <dbReference type="EMBL" id="QJA84175.1"/>
    </source>
</evidence>
<name>A0A6M3J6S5_9ZZZZ</name>
<dbReference type="AlphaFoldDB" id="A0A6M3J6S5"/>
<dbReference type="EMBL" id="MT142525">
    <property type="protein sequence ID" value="QJA84175.1"/>
    <property type="molecule type" value="Genomic_DNA"/>
</dbReference>
<protein>
    <submittedName>
        <fullName evidence="1">Uncharacterized protein</fullName>
    </submittedName>
</protein>
<sequence length="326" mass="33429">MADYKVPIITGTELSEGDLLRWSGSAWVNYADSTYQDQGAVLDDLNVLGASASDGQFLVATGAGTLAWESGATARTSIGLGSVEDTALSTWAGTTNITTLGTIATVGNITIADGGTIGQADGPLLTFDDTSNYLEITGCNIGIGTPAPSAKLHILTGNVADNLKIDSTGDGISGLSIATDGTIKGYWALARTNGQFFNEAVSGDMIFRSESNNILFGRGSGAFSVVIIASNIGIGSMDFGTNATKTYAQATGVAPTTSPADCYQMYSADIAAGHAALHVRNENDTIIKLYQQAHIADAPGDTAANNAITINAILVALETNGLLATE</sequence>
<evidence type="ECO:0000313" key="1">
    <source>
        <dbReference type="EMBL" id="QJA65178.1"/>
    </source>
</evidence>
<accession>A0A6M3J6S5</accession>
<gene>
    <name evidence="2" type="ORF">MM415A00216_0019</name>
    <name evidence="1" type="ORF">MM415B00427_0032</name>
</gene>
<proteinExistence type="predicted"/>
<reference evidence="1" key="1">
    <citation type="submission" date="2020-03" db="EMBL/GenBank/DDBJ databases">
        <title>The deep terrestrial virosphere.</title>
        <authorList>
            <person name="Holmfeldt K."/>
            <person name="Nilsson E."/>
            <person name="Simone D."/>
            <person name="Lopez-Fernandez M."/>
            <person name="Wu X."/>
            <person name="de Brujin I."/>
            <person name="Lundin D."/>
            <person name="Andersson A."/>
            <person name="Bertilsson S."/>
            <person name="Dopson M."/>
        </authorList>
    </citation>
    <scope>NUCLEOTIDE SEQUENCE</scope>
    <source>
        <strain evidence="2">MM415A00216</strain>
        <strain evidence="1">MM415B00427</strain>
    </source>
</reference>